<organism evidence="2 3">
    <name type="scientific">Amniculicola lignicola CBS 123094</name>
    <dbReference type="NCBI Taxonomy" id="1392246"/>
    <lineage>
        <taxon>Eukaryota</taxon>
        <taxon>Fungi</taxon>
        <taxon>Dikarya</taxon>
        <taxon>Ascomycota</taxon>
        <taxon>Pezizomycotina</taxon>
        <taxon>Dothideomycetes</taxon>
        <taxon>Pleosporomycetidae</taxon>
        <taxon>Pleosporales</taxon>
        <taxon>Amniculicolaceae</taxon>
        <taxon>Amniculicola</taxon>
    </lineage>
</organism>
<sequence>MTSGAGRCAGLTWTFTPLSLPPAAASPASSPTPRRHGLKAPSIAIPNHLASVTSTGGQNPPATGKSQLHPATNFRRVANCDGTERNFAVQLPAPLVSWPKLRRRTPSWPATLRTRAHPAGPRLFALFRNVWSCRGESGAHQGSPKCKQTFTA</sequence>
<reference evidence="2" key="1">
    <citation type="journal article" date="2020" name="Stud. Mycol.">
        <title>101 Dothideomycetes genomes: a test case for predicting lifestyles and emergence of pathogens.</title>
        <authorList>
            <person name="Haridas S."/>
            <person name="Albert R."/>
            <person name="Binder M."/>
            <person name="Bloem J."/>
            <person name="Labutti K."/>
            <person name="Salamov A."/>
            <person name="Andreopoulos B."/>
            <person name="Baker S."/>
            <person name="Barry K."/>
            <person name="Bills G."/>
            <person name="Bluhm B."/>
            <person name="Cannon C."/>
            <person name="Castanera R."/>
            <person name="Culley D."/>
            <person name="Daum C."/>
            <person name="Ezra D."/>
            <person name="Gonzalez J."/>
            <person name="Henrissat B."/>
            <person name="Kuo A."/>
            <person name="Liang C."/>
            <person name="Lipzen A."/>
            <person name="Lutzoni F."/>
            <person name="Magnuson J."/>
            <person name="Mondo S."/>
            <person name="Nolan M."/>
            <person name="Ohm R."/>
            <person name="Pangilinan J."/>
            <person name="Park H.-J."/>
            <person name="Ramirez L."/>
            <person name="Alfaro M."/>
            <person name="Sun H."/>
            <person name="Tritt A."/>
            <person name="Yoshinaga Y."/>
            <person name="Zwiers L.-H."/>
            <person name="Turgeon B."/>
            <person name="Goodwin S."/>
            <person name="Spatafora J."/>
            <person name="Crous P."/>
            <person name="Grigoriev I."/>
        </authorList>
    </citation>
    <scope>NUCLEOTIDE SEQUENCE</scope>
    <source>
        <strain evidence="2">CBS 123094</strain>
    </source>
</reference>
<evidence type="ECO:0000313" key="3">
    <source>
        <dbReference type="Proteomes" id="UP000799779"/>
    </source>
</evidence>
<accession>A0A6A5WEQ2</accession>
<feature type="region of interest" description="Disordered" evidence="1">
    <location>
        <begin position="20"/>
        <end position="39"/>
    </location>
</feature>
<feature type="region of interest" description="Disordered" evidence="1">
    <location>
        <begin position="48"/>
        <end position="71"/>
    </location>
</feature>
<proteinExistence type="predicted"/>
<dbReference type="EMBL" id="ML977596">
    <property type="protein sequence ID" value="KAF1999374.1"/>
    <property type="molecule type" value="Genomic_DNA"/>
</dbReference>
<feature type="compositionally biased region" description="Polar residues" evidence="1">
    <location>
        <begin position="50"/>
        <end position="70"/>
    </location>
</feature>
<evidence type="ECO:0000313" key="2">
    <source>
        <dbReference type="EMBL" id="KAF1999374.1"/>
    </source>
</evidence>
<keyword evidence="3" id="KW-1185">Reference proteome</keyword>
<evidence type="ECO:0000256" key="1">
    <source>
        <dbReference type="SAM" id="MobiDB-lite"/>
    </source>
</evidence>
<feature type="compositionally biased region" description="Low complexity" evidence="1">
    <location>
        <begin position="20"/>
        <end position="32"/>
    </location>
</feature>
<gene>
    <name evidence="2" type="ORF">P154DRAFT_230185</name>
</gene>
<dbReference type="AlphaFoldDB" id="A0A6A5WEQ2"/>
<protein>
    <submittedName>
        <fullName evidence="2">Uncharacterized protein</fullName>
    </submittedName>
</protein>
<name>A0A6A5WEQ2_9PLEO</name>
<dbReference type="Proteomes" id="UP000799779">
    <property type="component" value="Unassembled WGS sequence"/>
</dbReference>